<dbReference type="RefSeq" id="WP_377144205.1">
    <property type="nucleotide sequence ID" value="NZ_JBHTIA010000012.1"/>
</dbReference>
<accession>A0ABW2ZJJ1</accession>
<dbReference type="SUPFAM" id="SSF54534">
    <property type="entry name" value="FKBP-like"/>
    <property type="match status" value="1"/>
</dbReference>
<evidence type="ECO:0000256" key="6">
    <source>
        <dbReference type="RuleBase" id="RU003915"/>
    </source>
</evidence>
<evidence type="ECO:0000256" key="1">
    <source>
        <dbReference type="ARBA" id="ARBA00000971"/>
    </source>
</evidence>
<dbReference type="PROSITE" id="PS51257">
    <property type="entry name" value="PROKAR_LIPOPROTEIN"/>
    <property type="match status" value="1"/>
</dbReference>
<dbReference type="Proteomes" id="UP001597073">
    <property type="component" value="Unassembled WGS sequence"/>
</dbReference>
<sequence length="154" mass="16121">MKKTILILSLFIAAFASCKKDDKTDNGAQAAKDEAAIQAYLTANPNIKATKDANGIYYQIITEGTGKGVNSTSIISVNYVGKLLNGTQFDARTGYAADMQGGIIQGWKYGLTHASAGSRILLIIPSALGYGTSPTGSIPANSVLVFTVDVLSVQ</sequence>
<dbReference type="Pfam" id="PF00254">
    <property type="entry name" value="FKBP_C"/>
    <property type="match status" value="1"/>
</dbReference>
<reference evidence="9" key="1">
    <citation type="journal article" date="2019" name="Int. J. Syst. Evol. Microbiol.">
        <title>The Global Catalogue of Microorganisms (GCM) 10K type strain sequencing project: providing services to taxonomists for standard genome sequencing and annotation.</title>
        <authorList>
            <consortium name="The Broad Institute Genomics Platform"/>
            <consortium name="The Broad Institute Genome Sequencing Center for Infectious Disease"/>
            <person name="Wu L."/>
            <person name="Ma J."/>
        </authorList>
    </citation>
    <scope>NUCLEOTIDE SEQUENCE [LARGE SCALE GENOMIC DNA]</scope>
    <source>
        <strain evidence="9">CCUG 60742</strain>
    </source>
</reference>
<gene>
    <name evidence="8" type="ORF">ACFQZI_16000</name>
</gene>
<comment type="catalytic activity">
    <reaction evidence="1 5 6">
        <text>[protein]-peptidylproline (omega=180) = [protein]-peptidylproline (omega=0)</text>
        <dbReference type="Rhea" id="RHEA:16237"/>
        <dbReference type="Rhea" id="RHEA-COMP:10747"/>
        <dbReference type="Rhea" id="RHEA-COMP:10748"/>
        <dbReference type="ChEBI" id="CHEBI:83833"/>
        <dbReference type="ChEBI" id="CHEBI:83834"/>
        <dbReference type="EC" id="5.2.1.8"/>
    </reaction>
</comment>
<evidence type="ECO:0000313" key="8">
    <source>
        <dbReference type="EMBL" id="MFD0766365.1"/>
    </source>
</evidence>
<keyword evidence="9" id="KW-1185">Reference proteome</keyword>
<evidence type="ECO:0000313" key="9">
    <source>
        <dbReference type="Proteomes" id="UP001597073"/>
    </source>
</evidence>
<dbReference type="GO" id="GO:0003755">
    <property type="term" value="F:peptidyl-prolyl cis-trans isomerase activity"/>
    <property type="evidence" value="ECO:0007669"/>
    <property type="project" value="UniProtKB-EC"/>
</dbReference>
<dbReference type="PANTHER" id="PTHR43811">
    <property type="entry name" value="FKBP-TYPE PEPTIDYL-PROLYL CIS-TRANS ISOMERASE FKPA"/>
    <property type="match status" value="1"/>
</dbReference>
<comment type="caution">
    <text evidence="8">The sequence shown here is derived from an EMBL/GenBank/DDBJ whole genome shotgun (WGS) entry which is preliminary data.</text>
</comment>
<feature type="domain" description="PPIase FKBP-type" evidence="7">
    <location>
        <begin position="72"/>
        <end position="154"/>
    </location>
</feature>
<dbReference type="InterPro" id="IPR046357">
    <property type="entry name" value="PPIase_dom_sf"/>
</dbReference>
<protein>
    <recommendedName>
        <fullName evidence="6">Peptidyl-prolyl cis-trans isomerase</fullName>
        <ecNumber evidence="6">5.2.1.8</ecNumber>
    </recommendedName>
</protein>
<dbReference type="Gene3D" id="3.10.50.40">
    <property type="match status" value="1"/>
</dbReference>
<proteinExistence type="inferred from homology"/>
<evidence type="ECO:0000259" key="7">
    <source>
        <dbReference type="PROSITE" id="PS50059"/>
    </source>
</evidence>
<dbReference type="InterPro" id="IPR001179">
    <property type="entry name" value="PPIase_FKBP_dom"/>
</dbReference>
<dbReference type="PANTHER" id="PTHR43811:SF19">
    <property type="entry name" value="39 KDA FK506-BINDING NUCLEAR PROTEIN"/>
    <property type="match status" value="1"/>
</dbReference>
<comment type="similarity">
    <text evidence="2 6">Belongs to the FKBP-type PPIase family.</text>
</comment>
<evidence type="ECO:0000256" key="2">
    <source>
        <dbReference type="ARBA" id="ARBA00006577"/>
    </source>
</evidence>
<keyword evidence="3 5" id="KW-0697">Rotamase</keyword>
<evidence type="ECO:0000256" key="4">
    <source>
        <dbReference type="ARBA" id="ARBA00023235"/>
    </source>
</evidence>
<name>A0ABW2ZJJ1_9SPHI</name>
<dbReference type="EMBL" id="JBHTIA010000012">
    <property type="protein sequence ID" value="MFD0766365.1"/>
    <property type="molecule type" value="Genomic_DNA"/>
</dbReference>
<keyword evidence="4 5" id="KW-0413">Isomerase</keyword>
<dbReference type="EC" id="5.2.1.8" evidence="6"/>
<evidence type="ECO:0000256" key="3">
    <source>
        <dbReference type="ARBA" id="ARBA00023110"/>
    </source>
</evidence>
<evidence type="ECO:0000256" key="5">
    <source>
        <dbReference type="PROSITE-ProRule" id="PRU00277"/>
    </source>
</evidence>
<organism evidence="8 9">
    <name type="scientific">Mucilaginibacter lutimaris</name>
    <dbReference type="NCBI Taxonomy" id="931629"/>
    <lineage>
        <taxon>Bacteria</taxon>
        <taxon>Pseudomonadati</taxon>
        <taxon>Bacteroidota</taxon>
        <taxon>Sphingobacteriia</taxon>
        <taxon>Sphingobacteriales</taxon>
        <taxon>Sphingobacteriaceae</taxon>
        <taxon>Mucilaginibacter</taxon>
    </lineage>
</organism>
<dbReference type="PROSITE" id="PS50059">
    <property type="entry name" value="FKBP_PPIASE"/>
    <property type="match status" value="1"/>
</dbReference>